<evidence type="ECO:0000313" key="4">
    <source>
        <dbReference type="EMBL" id="APG64693.1"/>
    </source>
</evidence>
<dbReference type="AlphaFoldDB" id="A0A1L3JHZ3"/>
<evidence type="ECO:0000259" key="2">
    <source>
        <dbReference type="Pfam" id="PF00534"/>
    </source>
</evidence>
<dbReference type="PANTHER" id="PTHR46401:SF2">
    <property type="entry name" value="GLYCOSYLTRANSFERASE WBBK-RELATED"/>
    <property type="match status" value="1"/>
</dbReference>
<dbReference type="Pfam" id="PF00534">
    <property type="entry name" value="Glycos_transf_1"/>
    <property type="match status" value="1"/>
</dbReference>
<dbReference type="Pfam" id="PF13579">
    <property type="entry name" value="Glyco_trans_4_4"/>
    <property type="match status" value="1"/>
</dbReference>
<dbReference type="RefSeq" id="WP_072555017.1">
    <property type="nucleotide sequence ID" value="NZ_CP018155.1"/>
</dbReference>
<dbReference type="GO" id="GO:0016757">
    <property type="term" value="F:glycosyltransferase activity"/>
    <property type="evidence" value="ECO:0007669"/>
    <property type="project" value="InterPro"/>
</dbReference>
<dbReference type="OrthoDB" id="502646at2"/>
<keyword evidence="5" id="KW-1185">Reference proteome</keyword>
<dbReference type="InterPro" id="IPR001296">
    <property type="entry name" value="Glyco_trans_1"/>
</dbReference>
<evidence type="ECO:0000313" key="5">
    <source>
        <dbReference type="Proteomes" id="UP000181898"/>
    </source>
</evidence>
<proteinExistence type="predicted"/>
<dbReference type="SUPFAM" id="SSF53756">
    <property type="entry name" value="UDP-Glycosyltransferase/glycogen phosphorylase"/>
    <property type="match status" value="1"/>
</dbReference>
<sequence length="377" mass="43681">MHIGFITPEYQYKNNQKAIGGIATFIKSLSEQLVLNKHTVSIFLYSQNETKTFKENGITVYLIAQKKSPFLTWLTNRKHTQNYINKIVADNNIDVLEASDWTGFTAFMKFNIPLVLRLHGSDTYFCNLDNRKVKFKNFYFENKALKGADKIVGVSQFVAEKTKELFNIKKEIKVIHNAMDTELFQPNHQNIQKKTLLYFGTIIRKKGVLEIANVFNKLVAQDSEIQLTFLGRDTVDILKKESTLKLFKTELSEKAKKNFRYISSVPYYEVKKYINQSEIIVLPSFAEAFPMTWLEAMALEKKLITSNIGWAKELMINGETGFMVDPKNHNEFVDKILSLLNDTNSKLMAENARKRIISTFNLLDKTKENIEFYKELL</sequence>
<dbReference type="CDD" id="cd03801">
    <property type="entry name" value="GT4_PimA-like"/>
    <property type="match status" value="1"/>
</dbReference>
<protein>
    <recommendedName>
        <fullName evidence="6">Glycoside hydrolase</fullName>
    </recommendedName>
</protein>
<dbReference type="Proteomes" id="UP000181898">
    <property type="component" value="Chromosome"/>
</dbReference>
<evidence type="ECO:0008006" key="6">
    <source>
        <dbReference type="Google" id="ProtNLM"/>
    </source>
</evidence>
<accession>A0A1L3JHZ3</accession>
<organism evidence="4 5">
    <name type="scientific">Tenacibaculum todarodis</name>
    <dbReference type="NCBI Taxonomy" id="1850252"/>
    <lineage>
        <taxon>Bacteria</taxon>
        <taxon>Pseudomonadati</taxon>
        <taxon>Bacteroidota</taxon>
        <taxon>Flavobacteriia</taxon>
        <taxon>Flavobacteriales</taxon>
        <taxon>Flavobacteriaceae</taxon>
        <taxon>Tenacibaculum</taxon>
    </lineage>
</organism>
<dbReference type="KEGG" id="ten:LPB136_04655"/>
<dbReference type="PANTHER" id="PTHR46401">
    <property type="entry name" value="GLYCOSYLTRANSFERASE WBBK-RELATED"/>
    <property type="match status" value="1"/>
</dbReference>
<reference evidence="4 5" key="1">
    <citation type="submission" date="2016-11" db="EMBL/GenBank/DDBJ databases">
        <title>Tenacibaculum sp. LPB0136, isolated from marine environment.</title>
        <authorList>
            <person name="Kim E."/>
            <person name="Yi H."/>
        </authorList>
    </citation>
    <scope>NUCLEOTIDE SEQUENCE [LARGE SCALE GENOMIC DNA]</scope>
    <source>
        <strain evidence="4 5">LPB0136</strain>
    </source>
</reference>
<dbReference type="Gene3D" id="3.40.50.2000">
    <property type="entry name" value="Glycogen Phosphorylase B"/>
    <property type="match status" value="2"/>
</dbReference>
<dbReference type="EMBL" id="CP018155">
    <property type="protein sequence ID" value="APG64693.1"/>
    <property type="molecule type" value="Genomic_DNA"/>
</dbReference>
<feature type="domain" description="Glycosyl transferase family 1" evidence="2">
    <location>
        <begin position="182"/>
        <end position="355"/>
    </location>
</feature>
<dbReference type="STRING" id="1850252.LPB136_04655"/>
<name>A0A1L3JHZ3_9FLAO</name>
<keyword evidence="1" id="KW-0808">Transferase</keyword>
<feature type="domain" description="Glycosyltransferase subfamily 4-like N-terminal" evidence="3">
    <location>
        <begin position="20"/>
        <end position="177"/>
    </location>
</feature>
<gene>
    <name evidence="4" type="ORF">LPB136_04655</name>
</gene>
<dbReference type="InterPro" id="IPR028098">
    <property type="entry name" value="Glyco_trans_4-like_N"/>
</dbReference>
<evidence type="ECO:0000256" key="1">
    <source>
        <dbReference type="ARBA" id="ARBA00022679"/>
    </source>
</evidence>
<evidence type="ECO:0000259" key="3">
    <source>
        <dbReference type="Pfam" id="PF13579"/>
    </source>
</evidence>